<reference evidence="2 3" key="1">
    <citation type="submission" date="2018-12" db="EMBL/GenBank/DDBJ databases">
        <title>The whole draft genome of Aquabacterium sp. SJQ9.</title>
        <authorList>
            <person name="Sun L."/>
            <person name="Gao X."/>
            <person name="Chen W."/>
            <person name="Huang K."/>
        </authorList>
    </citation>
    <scope>NUCLEOTIDE SEQUENCE [LARGE SCALE GENOMIC DNA]</scope>
    <source>
        <strain evidence="2 3">SJQ9</strain>
    </source>
</reference>
<organism evidence="2 3">
    <name type="scientific">Aquabacterium soli</name>
    <dbReference type="NCBI Taxonomy" id="2493092"/>
    <lineage>
        <taxon>Bacteria</taxon>
        <taxon>Pseudomonadati</taxon>
        <taxon>Pseudomonadota</taxon>
        <taxon>Betaproteobacteria</taxon>
        <taxon>Burkholderiales</taxon>
        <taxon>Aquabacterium</taxon>
    </lineage>
</organism>
<evidence type="ECO:0000313" key="2">
    <source>
        <dbReference type="EMBL" id="RRS02893.1"/>
    </source>
</evidence>
<comment type="caution">
    <text evidence="2">The sequence shown here is derived from an EMBL/GenBank/DDBJ whole genome shotgun (WGS) entry which is preliminary data.</text>
</comment>
<evidence type="ECO:0000256" key="1">
    <source>
        <dbReference type="SAM" id="MobiDB-lite"/>
    </source>
</evidence>
<dbReference type="RefSeq" id="WP_125244710.1">
    <property type="nucleotide sequence ID" value="NZ_RSED01000017.1"/>
</dbReference>
<name>A0A3R8T351_9BURK</name>
<dbReference type="EMBL" id="RSED01000017">
    <property type="protein sequence ID" value="RRS02893.1"/>
    <property type="molecule type" value="Genomic_DNA"/>
</dbReference>
<proteinExistence type="predicted"/>
<sequence>MHINPDHFLQTDTGRVVTPERNRGRPPDEIVDEQAIRNVFAAMEPPGLDEGFAQVIEVA</sequence>
<keyword evidence="3" id="KW-1185">Reference proteome</keyword>
<accession>A0A3R8T351</accession>
<gene>
    <name evidence="2" type="ORF">EIP75_18210</name>
</gene>
<evidence type="ECO:0000313" key="3">
    <source>
        <dbReference type="Proteomes" id="UP000269265"/>
    </source>
</evidence>
<dbReference type="OrthoDB" id="8913805at2"/>
<feature type="region of interest" description="Disordered" evidence="1">
    <location>
        <begin position="1"/>
        <end position="27"/>
    </location>
</feature>
<dbReference type="AlphaFoldDB" id="A0A3R8T351"/>
<protein>
    <submittedName>
        <fullName evidence="2">Uncharacterized protein</fullName>
    </submittedName>
</protein>
<feature type="compositionally biased region" description="Basic and acidic residues" evidence="1">
    <location>
        <begin position="18"/>
        <end position="27"/>
    </location>
</feature>
<dbReference type="Proteomes" id="UP000269265">
    <property type="component" value="Unassembled WGS sequence"/>
</dbReference>